<keyword evidence="3" id="KW-1185">Reference proteome</keyword>
<name>A0A7C8BRH3_9ACTN</name>
<feature type="signal peptide" evidence="1">
    <location>
        <begin position="1"/>
        <end position="23"/>
    </location>
</feature>
<reference evidence="2 3" key="1">
    <citation type="submission" date="2019-09" db="EMBL/GenBank/DDBJ databases">
        <title>Whole genome shotgun sequencing (WGS) of Ellagibacter isourolithinifaciens DSM 104140(T) and Adlercreutzia muris DSM 29508(T).</title>
        <authorList>
            <person name="Stoll D.A."/>
            <person name="Danylec N."/>
            <person name="Huch M."/>
        </authorList>
    </citation>
    <scope>NUCLEOTIDE SEQUENCE [LARGE SCALE GENOMIC DNA]</scope>
    <source>
        <strain evidence="2 3">DSM 29508</strain>
    </source>
</reference>
<keyword evidence="1" id="KW-0732">Signal</keyword>
<dbReference type="AlphaFoldDB" id="A0A7C8BRH3"/>
<dbReference type="Proteomes" id="UP000479639">
    <property type="component" value="Unassembled WGS sequence"/>
</dbReference>
<accession>A0A7C8BRH3</accession>
<evidence type="ECO:0000313" key="2">
    <source>
        <dbReference type="EMBL" id="KAB1640491.1"/>
    </source>
</evidence>
<comment type="caution">
    <text evidence="2">The sequence shown here is derived from an EMBL/GenBank/DDBJ whole genome shotgun (WGS) entry which is preliminary data.</text>
</comment>
<sequence>MKQSKKLAVVMASVMALGLVALAGCAVQGDTSDQAPAAKNAAQPDNNAPDGQVVSTAMVAYANGNEVMFVDQETQTPYIPTNLDAATIIYDGQDIDEDDLIAGNIVQVTGNGIMLESYPGQYPGITKVEVVEQGNPADAEQYADIVDTVFASPDQSQVPVGNLEYKTTDAQVAVMLNPVAYEWEWVQQDGTTDEAEVSAEAFNADGTLAETVADARITGAADAFAAFSVNPTAIEIERRPLATTDAPAVDPTGQDENVACTLGEDGAAAFSMEPGFLYELKATFPQGEAEYAFYTVS</sequence>
<organism evidence="2 3">
    <name type="scientific">Adlercreutzia muris</name>
    <dbReference type="NCBI Taxonomy" id="1796610"/>
    <lineage>
        <taxon>Bacteria</taxon>
        <taxon>Bacillati</taxon>
        <taxon>Actinomycetota</taxon>
        <taxon>Coriobacteriia</taxon>
        <taxon>Eggerthellales</taxon>
        <taxon>Eggerthellaceae</taxon>
        <taxon>Adlercreutzia</taxon>
    </lineage>
</organism>
<dbReference type="EMBL" id="WAJS01000042">
    <property type="protein sequence ID" value="KAB1640491.1"/>
    <property type="molecule type" value="Genomic_DNA"/>
</dbReference>
<evidence type="ECO:0000256" key="1">
    <source>
        <dbReference type="SAM" id="SignalP"/>
    </source>
</evidence>
<dbReference type="PROSITE" id="PS51257">
    <property type="entry name" value="PROKAR_LIPOPROTEIN"/>
    <property type="match status" value="1"/>
</dbReference>
<proteinExistence type="predicted"/>
<dbReference type="RefSeq" id="WP_151431848.1">
    <property type="nucleotide sequence ID" value="NZ_JANJZI010000021.1"/>
</dbReference>
<feature type="chain" id="PRO_5039324615" evidence="1">
    <location>
        <begin position="24"/>
        <end position="297"/>
    </location>
</feature>
<gene>
    <name evidence="2" type="ORF">F8D48_10355</name>
</gene>
<protein>
    <submittedName>
        <fullName evidence="2">Uncharacterized protein</fullName>
    </submittedName>
</protein>
<evidence type="ECO:0000313" key="3">
    <source>
        <dbReference type="Proteomes" id="UP000479639"/>
    </source>
</evidence>